<dbReference type="Pfam" id="PF06265">
    <property type="entry name" value="YutD-like"/>
    <property type="match status" value="1"/>
</dbReference>
<evidence type="ECO:0000313" key="3">
    <source>
        <dbReference type="EMBL" id="MQS76525.1"/>
    </source>
</evidence>
<dbReference type="InterPro" id="IPR009370">
    <property type="entry name" value="YutD-like"/>
</dbReference>
<evidence type="ECO:0000313" key="6">
    <source>
        <dbReference type="Proteomes" id="UP000414364"/>
    </source>
</evidence>
<feature type="compositionally biased region" description="Basic residues" evidence="2">
    <location>
        <begin position="147"/>
        <end position="184"/>
    </location>
</feature>
<proteinExistence type="predicted"/>
<keyword evidence="5" id="KW-1185">Reference proteome</keyword>
<evidence type="ECO:0000313" key="5">
    <source>
        <dbReference type="Proteomes" id="UP000371423"/>
    </source>
</evidence>
<comment type="caution">
    <text evidence="4">The sequence shown here is derived from an EMBL/GenBank/DDBJ whole genome shotgun (WGS) entry which is preliminary data.</text>
</comment>
<feature type="region of interest" description="Disordered" evidence="2">
    <location>
        <begin position="116"/>
        <end position="191"/>
    </location>
</feature>
<dbReference type="Gene3D" id="3.50.4.20">
    <property type="match status" value="1"/>
</dbReference>
<name>A0A5P0ZV01_9LACO</name>
<reference evidence="5 6" key="1">
    <citation type="journal article" date="2019" name="Syst. Appl. Microbiol.">
        <title>Polyphasic characterization of two novel Lactobacillus spp. isolated from blown salami packages: Description of Lactobacillus halodurans sp. nov. and Lactobacillus salsicarnum sp. nov.</title>
        <authorList>
            <person name="Schuster J.A."/>
            <person name="Klingl A."/>
            <person name="Vogel R.F."/>
            <person name="Ehrmann M.A."/>
        </authorList>
    </citation>
    <scope>NUCLEOTIDE SEQUENCE [LARGE SCALE GENOMIC DNA]</scope>
    <source>
        <strain evidence="4 5">TMW 1.1920</strain>
        <strain evidence="3 6">TMW 1.2172</strain>
    </source>
</reference>
<dbReference type="InterPro" id="IPR038141">
    <property type="entry name" value="YutD-like_sf"/>
</dbReference>
<sequence length="191" mass="22683">MQEIEDNKVKKLADVITLADGLITIDKTQYKIVENHDNGFNEERIEERYNPVLNKYDYIVGDWGYDQLRFKGFYEDQRNESTLDNRISHLEDYLIEYCNFGCAYFVLEKVKKAPLKPHKTTRHRKASHHRFKTRNTNNTHTNSIKTNKSHNNQKRKNKVSRRHATKVTNKKKPNASTKKTFKIRKIGEKNK</sequence>
<dbReference type="OrthoDB" id="1650379at2"/>
<dbReference type="RefSeq" id="WP_153385913.1">
    <property type="nucleotide sequence ID" value="NZ_VDFO01000009.1"/>
</dbReference>
<dbReference type="AlphaFoldDB" id="A0A5P0ZV01"/>
<dbReference type="EMBL" id="VDFO01000009">
    <property type="protein sequence ID" value="MQS96906.1"/>
    <property type="molecule type" value="Genomic_DNA"/>
</dbReference>
<evidence type="ECO:0000256" key="1">
    <source>
        <dbReference type="PIRSR" id="PIRSR012565-1"/>
    </source>
</evidence>
<dbReference type="Proteomes" id="UP000414364">
    <property type="component" value="Unassembled WGS sequence"/>
</dbReference>
<accession>A0A5P0ZV01</accession>
<feature type="disulfide bond" evidence="1">
    <location>
        <begin position="98"/>
        <end position="102"/>
    </location>
</feature>
<organism evidence="4 5">
    <name type="scientific">Companilactobacillus halodurans</name>
    <dbReference type="NCBI Taxonomy" id="2584183"/>
    <lineage>
        <taxon>Bacteria</taxon>
        <taxon>Bacillati</taxon>
        <taxon>Bacillota</taxon>
        <taxon>Bacilli</taxon>
        <taxon>Lactobacillales</taxon>
        <taxon>Lactobacillaceae</taxon>
        <taxon>Companilactobacillus</taxon>
    </lineage>
</organism>
<dbReference type="EMBL" id="VDFP01000019">
    <property type="protein sequence ID" value="MQS76525.1"/>
    <property type="molecule type" value="Genomic_DNA"/>
</dbReference>
<keyword evidence="1" id="KW-1015">Disulfide bond</keyword>
<protein>
    <submittedName>
        <fullName evidence="4">DUF1027 domain-containing protein</fullName>
    </submittedName>
</protein>
<dbReference type="PIRSF" id="PIRSF012565">
    <property type="entry name" value="DUF1027"/>
    <property type="match status" value="1"/>
</dbReference>
<feature type="compositionally biased region" description="Polar residues" evidence="2">
    <location>
        <begin position="134"/>
        <end position="146"/>
    </location>
</feature>
<dbReference type="Proteomes" id="UP000371423">
    <property type="component" value="Unassembled WGS sequence"/>
</dbReference>
<feature type="compositionally biased region" description="Basic residues" evidence="2">
    <location>
        <begin position="116"/>
        <end position="133"/>
    </location>
</feature>
<gene>
    <name evidence="4" type="ORF">FHL05_03250</name>
    <name evidence="3" type="ORF">FHL06_09065</name>
</gene>
<evidence type="ECO:0000256" key="2">
    <source>
        <dbReference type="SAM" id="MobiDB-lite"/>
    </source>
</evidence>
<evidence type="ECO:0000313" key="4">
    <source>
        <dbReference type="EMBL" id="MQS96906.1"/>
    </source>
</evidence>